<keyword evidence="5" id="KW-1185">Reference proteome</keyword>
<gene>
    <name evidence="4" type="ORF">DFJ66_7818</name>
</gene>
<organism evidence="4 5">
    <name type="scientific">Saccharothrix variisporea</name>
    <dbReference type="NCBI Taxonomy" id="543527"/>
    <lineage>
        <taxon>Bacteria</taxon>
        <taxon>Bacillati</taxon>
        <taxon>Actinomycetota</taxon>
        <taxon>Actinomycetes</taxon>
        <taxon>Pseudonocardiales</taxon>
        <taxon>Pseudonocardiaceae</taxon>
        <taxon>Saccharothrix</taxon>
    </lineage>
</organism>
<dbReference type="SMART" id="SM00240">
    <property type="entry name" value="FHA"/>
    <property type="match status" value="1"/>
</dbReference>
<dbReference type="Gene3D" id="2.60.200.20">
    <property type="match status" value="1"/>
</dbReference>
<keyword evidence="1" id="KW-0597">Phosphoprotein</keyword>
<reference evidence="4 5" key="1">
    <citation type="submission" date="2018-10" db="EMBL/GenBank/DDBJ databases">
        <title>Sequencing the genomes of 1000 actinobacteria strains.</title>
        <authorList>
            <person name="Klenk H.-P."/>
        </authorList>
    </citation>
    <scope>NUCLEOTIDE SEQUENCE [LARGE SCALE GENOMIC DNA]</scope>
    <source>
        <strain evidence="4 5">DSM 43911</strain>
    </source>
</reference>
<evidence type="ECO:0000313" key="4">
    <source>
        <dbReference type="EMBL" id="RKT74459.1"/>
    </source>
</evidence>
<evidence type="ECO:0000313" key="5">
    <source>
        <dbReference type="Proteomes" id="UP000272729"/>
    </source>
</evidence>
<dbReference type="AlphaFoldDB" id="A0A495XLD2"/>
<dbReference type="InterPro" id="IPR008984">
    <property type="entry name" value="SMAD_FHA_dom_sf"/>
</dbReference>
<proteinExistence type="predicted"/>
<dbReference type="Gene3D" id="3.40.50.300">
    <property type="entry name" value="P-loop containing nucleotide triphosphate hydrolases"/>
    <property type="match status" value="1"/>
</dbReference>
<dbReference type="InterPro" id="IPR000253">
    <property type="entry name" value="FHA_dom"/>
</dbReference>
<dbReference type="Proteomes" id="UP000272729">
    <property type="component" value="Unassembled WGS sequence"/>
</dbReference>
<dbReference type="CDD" id="cd00060">
    <property type="entry name" value="FHA"/>
    <property type="match status" value="1"/>
</dbReference>
<sequence length="495" mass="51930">MEVTAAPSHRVADLAAALGCRQELYLGATPLPGWLSLTDAGIADGAVLGLDRSAPPVMSSAVGGGVREIAVVGGLHGGPSATLYPSGALTIGRGTAADLVLRDSEVSRRHARVVTTGDGVSARLEDTGSRNGVRRNGELISGPVDLGPRDVVGLGETVVGLRPVVPADARVDDLPGTPVRVFHRPSRAPAAARAEDFPDPTRVAALACAPSSRLWERRPSDVDFLRLRVGLRDEPAVAVEAVDLRQCGVFGIAGPRPSLTAVARALVAQAAVLHAPDDLAVVVVTGHDAEADWDWVGWLPHTRPPTDDFDCARLVATDAGQARARLGELYALVRERVARRHGALRAPGPDFLLVLDGVRRLRELPGLGELLSDGPPVGVHLLCLAQPGEVLPEGCAATLVATGPTGTRGRLTRPAAQAVHDVLLDGLAPDHATRLALALAPFRLEGEQPHEDWTGPIAVRERRFTALGRAQRAPVALDDDPDRTTAVSERGPGRR</sequence>
<comment type="caution">
    <text evidence="4">The sequence shown here is derived from an EMBL/GenBank/DDBJ whole genome shotgun (WGS) entry which is preliminary data.</text>
</comment>
<dbReference type="InterPro" id="IPR027417">
    <property type="entry name" value="P-loop_NTPase"/>
</dbReference>
<evidence type="ECO:0000256" key="2">
    <source>
        <dbReference type="SAM" id="MobiDB-lite"/>
    </source>
</evidence>
<dbReference type="PROSITE" id="PS50006">
    <property type="entry name" value="FHA_DOMAIN"/>
    <property type="match status" value="1"/>
</dbReference>
<dbReference type="Pfam" id="PF00498">
    <property type="entry name" value="FHA"/>
    <property type="match status" value="1"/>
</dbReference>
<feature type="region of interest" description="Disordered" evidence="2">
    <location>
        <begin position="469"/>
        <end position="495"/>
    </location>
</feature>
<evidence type="ECO:0000259" key="3">
    <source>
        <dbReference type="PROSITE" id="PS50006"/>
    </source>
</evidence>
<dbReference type="SUPFAM" id="SSF49879">
    <property type="entry name" value="SMAD/FHA domain"/>
    <property type="match status" value="1"/>
</dbReference>
<dbReference type="EMBL" id="RBXR01000001">
    <property type="protein sequence ID" value="RKT74459.1"/>
    <property type="molecule type" value="Genomic_DNA"/>
</dbReference>
<feature type="domain" description="FHA" evidence="3">
    <location>
        <begin position="89"/>
        <end position="140"/>
    </location>
</feature>
<protein>
    <submittedName>
        <fullName evidence="4">Type III secretion system (T3SS) inner membrane Yop/YscD-like protein</fullName>
    </submittedName>
</protein>
<name>A0A495XLD2_9PSEU</name>
<accession>A0A495XLD2</accession>
<evidence type="ECO:0000256" key="1">
    <source>
        <dbReference type="ARBA" id="ARBA00022553"/>
    </source>
</evidence>